<sequence>MSFDQGNGPIVSVALVAEEPVGLLGEQKNITSVRKTFDKSGKKSFSGVHLIMSGAGKKVADVAVIATKGMDWDGMAKLLVSEEARKDEVNHTLQTFFF</sequence>
<comment type="caution">
    <text evidence="1">The sequence shown here is derived from an EMBL/GenBank/DDBJ whole genome shotgun (WGS) entry which is preliminary data.</text>
</comment>
<keyword evidence="2" id="KW-1185">Reference proteome</keyword>
<reference evidence="1 2" key="1">
    <citation type="submission" date="2020-06" db="EMBL/GenBank/DDBJ databases">
        <title>Transcriptomic and genomic resources for Thalictrum thalictroides and T. hernandezii: Facilitating candidate gene discovery in an emerging model plant lineage.</title>
        <authorList>
            <person name="Arias T."/>
            <person name="Riano-Pachon D.M."/>
            <person name="Di Stilio V.S."/>
        </authorList>
    </citation>
    <scope>NUCLEOTIDE SEQUENCE [LARGE SCALE GENOMIC DNA]</scope>
    <source>
        <strain evidence="2">cv. WT478/WT964</strain>
        <tissue evidence="1">Leaves</tissue>
    </source>
</reference>
<accession>A0A7J6WX06</accession>
<proteinExistence type="predicted"/>
<dbReference type="Proteomes" id="UP000554482">
    <property type="component" value="Unassembled WGS sequence"/>
</dbReference>
<organism evidence="1 2">
    <name type="scientific">Thalictrum thalictroides</name>
    <name type="common">Rue-anemone</name>
    <name type="synonym">Anemone thalictroides</name>
    <dbReference type="NCBI Taxonomy" id="46969"/>
    <lineage>
        <taxon>Eukaryota</taxon>
        <taxon>Viridiplantae</taxon>
        <taxon>Streptophyta</taxon>
        <taxon>Embryophyta</taxon>
        <taxon>Tracheophyta</taxon>
        <taxon>Spermatophyta</taxon>
        <taxon>Magnoliopsida</taxon>
        <taxon>Ranunculales</taxon>
        <taxon>Ranunculaceae</taxon>
        <taxon>Thalictroideae</taxon>
        <taxon>Thalictrum</taxon>
    </lineage>
</organism>
<name>A0A7J6WX06_THATH</name>
<protein>
    <submittedName>
        <fullName evidence="1">Uncharacterized protein</fullName>
    </submittedName>
</protein>
<gene>
    <name evidence="1" type="ORF">FRX31_008447</name>
</gene>
<dbReference type="AlphaFoldDB" id="A0A7J6WX06"/>
<evidence type="ECO:0000313" key="1">
    <source>
        <dbReference type="EMBL" id="KAF5201969.1"/>
    </source>
</evidence>
<dbReference type="EMBL" id="JABWDY010008749">
    <property type="protein sequence ID" value="KAF5201969.1"/>
    <property type="molecule type" value="Genomic_DNA"/>
</dbReference>
<dbReference type="OrthoDB" id="1667177at2759"/>
<evidence type="ECO:0000313" key="2">
    <source>
        <dbReference type="Proteomes" id="UP000554482"/>
    </source>
</evidence>